<sequence length="191" mass="21419">MIFPSQLPSSKRSSTTPNLTSVFSGAPVGFALLHRYLLSQSYIVQCSSWKGRMVGCTSRKTIPRVRNSGRSRFISSPTKCRVELASDVIGYGFLDRNVLKRGKNQEPASSDKKASCNDDHVRMDARHRFHYKNEGSSQKLAMQTLPCNQPFIHFPASPEARKSDQIIDLGHASLRHGFKKQWSCFPLGDIC</sequence>
<protein>
    <submittedName>
        <fullName evidence="1">Uncharacterized protein</fullName>
    </submittedName>
</protein>
<dbReference type="GeneID" id="63862738"/>
<keyword evidence="2" id="KW-1185">Reference proteome</keyword>
<organism evidence="1 2">
    <name type="scientific">Aspergillus fijiensis CBS 313.89</name>
    <dbReference type="NCBI Taxonomy" id="1448319"/>
    <lineage>
        <taxon>Eukaryota</taxon>
        <taxon>Fungi</taxon>
        <taxon>Dikarya</taxon>
        <taxon>Ascomycota</taxon>
        <taxon>Pezizomycotina</taxon>
        <taxon>Eurotiomycetes</taxon>
        <taxon>Eurotiomycetidae</taxon>
        <taxon>Eurotiales</taxon>
        <taxon>Aspergillaceae</taxon>
        <taxon>Aspergillus</taxon>
    </lineage>
</organism>
<reference evidence="1 2" key="1">
    <citation type="submission" date="2018-02" db="EMBL/GenBank/DDBJ databases">
        <title>The genomes of Aspergillus section Nigri reveals drivers in fungal speciation.</title>
        <authorList>
            <consortium name="DOE Joint Genome Institute"/>
            <person name="Vesth T.C."/>
            <person name="Nybo J."/>
            <person name="Theobald S."/>
            <person name="Brandl J."/>
            <person name="Frisvad J.C."/>
            <person name="Nielsen K.F."/>
            <person name="Lyhne E.K."/>
            <person name="Kogle M.E."/>
            <person name="Kuo A."/>
            <person name="Riley R."/>
            <person name="Clum A."/>
            <person name="Nolan M."/>
            <person name="Lipzen A."/>
            <person name="Salamov A."/>
            <person name="Henrissat B."/>
            <person name="Wiebenga A."/>
            <person name="De vries R.P."/>
            <person name="Grigoriev I.V."/>
            <person name="Mortensen U.H."/>
            <person name="Andersen M.R."/>
            <person name="Baker S.E."/>
        </authorList>
    </citation>
    <scope>NUCLEOTIDE SEQUENCE [LARGE SCALE GENOMIC DNA]</scope>
    <source>
        <strain evidence="1 2">CBS 313.89</strain>
    </source>
</reference>
<accession>A0A8G1RJK6</accession>
<evidence type="ECO:0000313" key="2">
    <source>
        <dbReference type="Proteomes" id="UP000249789"/>
    </source>
</evidence>
<evidence type="ECO:0000313" key="1">
    <source>
        <dbReference type="EMBL" id="RAK73979.1"/>
    </source>
</evidence>
<dbReference type="Proteomes" id="UP000249789">
    <property type="component" value="Unassembled WGS sequence"/>
</dbReference>
<dbReference type="RefSeq" id="XP_040797989.1">
    <property type="nucleotide sequence ID" value="XM_040945405.1"/>
</dbReference>
<dbReference type="AlphaFoldDB" id="A0A8G1RJK6"/>
<gene>
    <name evidence="1" type="ORF">BO72DRAFT_451088</name>
</gene>
<dbReference type="EMBL" id="KZ824673">
    <property type="protein sequence ID" value="RAK73979.1"/>
    <property type="molecule type" value="Genomic_DNA"/>
</dbReference>
<proteinExistence type="predicted"/>
<name>A0A8G1RJK6_9EURO</name>
<dbReference type="VEuPathDB" id="FungiDB:BO72DRAFT_451088"/>